<dbReference type="STRING" id="768704.Desmer_2841"/>
<dbReference type="SUPFAM" id="SSF46955">
    <property type="entry name" value="Putative DNA-binding domain"/>
    <property type="match status" value="1"/>
</dbReference>
<dbReference type="PANTHER" id="PTHR30204">
    <property type="entry name" value="REDOX-CYCLING DRUG-SENSING TRANSCRIPTIONAL ACTIVATOR SOXR"/>
    <property type="match status" value="1"/>
</dbReference>
<reference evidence="6 7" key="1">
    <citation type="journal article" date="2012" name="J. Bacteriol.">
        <title>Complete genome sequences of Desulfosporosinus orientis DSM765T, Desulfosporosinus youngiae DSM17734T, Desulfosporosinus meridiei DSM13257T, and Desulfosporosinus acidiphilus DSM22704T.</title>
        <authorList>
            <person name="Pester M."/>
            <person name="Brambilla E."/>
            <person name="Alazard D."/>
            <person name="Rattei T."/>
            <person name="Weinmaier T."/>
            <person name="Han J."/>
            <person name="Lucas S."/>
            <person name="Lapidus A."/>
            <person name="Cheng J.F."/>
            <person name="Goodwin L."/>
            <person name="Pitluck S."/>
            <person name="Peters L."/>
            <person name="Ovchinnikova G."/>
            <person name="Teshima H."/>
            <person name="Detter J.C."/>
            <person name="Han C.S."/>
            <person name="Tapia R."/>
            <person name="Land M.L."/>
            <person name="Hauser L."/>
            <person name="Kyrpides N.C."/>
            <person name="Ivanova N.N."/>
            <person name="Pagani I."/>
            <person name="Huntmann M."/>
            <person name="Wei C.L."/>
            <person name="Davenport K.W."/>
            <person name="Daligault H."/>
            <person name="Chain P.S."/>
            <person name="Chen A."/>
            <person name="Mavromatis K."/>
            <person name="Markowitz V."/>
            <person name="Szeto E."/>
            <person name="Mikhailova N."/>
            <person name="Pati A."/>
            <person name="Wagner M."/>
            <person name="Woyke T."/>
            <person name="Ollivier B."/>
            <person name="Klenk H.P."/>
            <person name="Spring S."/>
            <person name="Loy A."/>
        </authorList>
    </citation>
    <scope>NUCLEOTIDE SEQUENCE [LARGE SCALE GENOMIC DNA]</scope>
    <source>
        <strain evidence="7">ATCC BAA-275 / DSM 13257 / NCIMB 13706 / S10</strain>
    </source>
</reference>
<dbReference type="eggNOG" id="COG0789">
    <property type="taxonomic scope" value="Bacteria"/>
</dbReference>
<feature type="domain" description="HTH merR-type" evidence="5">
    <location>
        <begin position="2"/>
        <end position="71"/>
    </location>
</feature>
<dbReference type="SUPFAM" id="SSF89082">
    <property type="entry name" value="Antibiotic binding domain of TipA-like multidrug resistance regulators"/>
    <property type="match status" value="1"/>
</dbReference>
<reference evidence="7" key="2">
    <citation type="submission" date="2012-08" db="EMBL/GenBank/DDBJ databases">
        <title>Finished genome of Desulfosporosinus meridiei DSM 13257.</title>
        <authorList>
            <person name="Huntemann M."/>
            <person name="Wei C.-L."/>
            <person name="Han J."/>
            <person name="Detter J.C."/>
            <person name="Han C."/>
            <person name="Davenport K."/>
            <person name="Daligault H."/>
            <person name="Erkkila T."/>
            <person name="Gu W."/>
            <person name="Munk A.C.C."/>
            <person name="Teshima H."/>
            <person name="Xu Y."/>
            <person name="Chain P."/>
            <person name="Tapia R."/>
            <person name="Chen A."/>
            <person name="Krypides N."/>
            <person name="Mavromatis K."/>
            <person name="Markowitz V."/>
            <person name="Szeto E."/>
            <person name="Ivanova N."/>
            <person name="Mikhailova N."/>
            <person name="Ovchinnikova G."/>
            <person name="Pagani I."/>
            <person name="Pati A."/>
            <person name="Goodwin L."/>
            <person name="Peters L."/>
            <person name="Pitluck S."/>
            <person name="Woyke T."/>
            <person name="Pester M."/>
            <person name="Spring S."/>
            <person name="Ollivier B."/>
            <person name="Rattei T."/>
            <person name="Klenk H.-P."/>
            <person name="Wagner M."/>
            <person name="Loy A."/>
        </authorList>
    </citation>
    <scope>NUCLEOTIDE SEQUENCE [LARGE SCALE GENOMIC DNA]</scope>
    <source>
        <strain evidence="7">ATCC BAA-275 / DSM 13257 / NCIMB 13706 / S10</strain>
    </source>
</reference>
<dbReference type="InterPro" id="IPR009061">
    <property type="entry name" value="DNA-bd_dom_put_sf"/>
</dbReference>
<dbReference type="AlphaFoldDB" id="J7ISA5"/>
<dbReference type="InterPro" id="IPR012925">
    <property type="entry name" value="TipAS_dom"/>
</dbReference>
<dbReference type="SMART" id="SM00422">
    <property type="entry name" value="HTH_MERR"/>
    <property type="match status" value="1"/>
</dbReference>
<evidence type="ECO:0000256" key="2">
    <source>
        <dbReference type="ARBA" id="ARBA00023125"/>
    </source>
</evidence>
<keyword evidence="3" id="KW-0010">Activator</keyword>
<dbReference type="RefSeq" id="WP_014903660.1">
    <property type="nucleotide sequence ID" value="NC_018515.1"/>
</dbReference>
<sequence length="248" mass="28893">MLYTVKEVANLTGVTVKTLYHYHKIGLLKPCRISDVGYRIYGVKELERLQQILFYRELDFSLKDIKKALEDEPSRQLCLTNQYELLIARRQRLDCLLKTLEESIVLAGKGVIMNNQSMFKGLNQNEWESALSEQNEYLKEKYNYDMMAKKEIQVDDLNEKAAEAQQFLFNLSNALKSGWAVTDERLHNLIENHLNFLNTHGTSIDSKSFASQTNFFLEDDFHRNMLETLQPGLCYYLHIAADKFCSIK</sequence>
<proteinExistence type="predicted"/>
<dbReference type="KEGG" id="dmi:Desmer_2841"/>
<dbReference type="OrthoDB" id="9814833at2"/>
<dbReference type="HOGENOM" id="CLU_060077_0_2_9"/>
<evidence type="ECO:0000313" key="6">
    <source>
        <dbReference type="EMBL" id="AFQ44747.1"/>
    </source>
</evidence>
<keyword evidence="4" id="KW-0804">Transcription</keyword>
<evidence type="ECO:0000256" key="3">
    <source>
        <dbReference type="ARBA" id="ARBA00023159"/>
    </source>
</evidence>
<dbReference type="Gene3D" id="1.10.1660.10">
    <property type="match status" value="1"/>
</dbReference>
<dbReference type="Proteomes" id="UP000005262">
    <property type="component" value="Chromosome"/>
</dbReference>
<dbReference type="Pfam" id="PF13411">
    <property type="entry name" value="MerR_1"/>
    <property type="match status" value="1"/>
</dbReference>
<dbReference type="Pfam" id="PF07739">
    <property type="entry name" value="TipAS"/>
    <property type="match status" value="1"/>
</dbReference>
<evidence type="ECO:0000313" key="7">
    <source>
        <dbReference type="Proteomes" id="UP000005262"/>
    </source>
</evidence>
<protein>
    <submittedName>
        <fullName evidence="6">Putative transcriptional regulator</fullName>
    </submittedName>
</protein>
<dbReference type="InterPro" id="IPR036244">
    <property type="entry name" value="TipA-like_antibiotic-bd"/>
</dbReference>
<evidence type="ECO:0000256" key="4">
    <source>
        <dbReference type="ARBA" id="ARBA00023163"/>
    </source>
</evidence>
<dbReference type="EMBL" id="CP003629">
    <property type="protein sequence ID" value="AFQ44747.1"/>
    <property type="molecule type" value="Genomic_DNA"/>
</dbReference>
<dbReference type="InterPro" id="IPR047057">
    <property type="entry name" value="MerR_fam"/>
</dbReference>
<keyword evidence="2" id="KW-0238">DNA-binding</keyword>
<name>J7ISA5_DESMD</name>
<dbReference type="GO" id="GO:0003677">
    <property type="term" value="F:DNA binding"/>
    <property type="evidence" value="ECO:0007669"/>
    <property type="project" value="UniProtKB-KW"/>
</dbReference>
<evidence type="ECO:0000256" key="1">
    <source>
        <dbReference type="ARBA" id="ARBA00023015"/>
    </source>
</evidence>
<dbReference type="GO" id="GO:0003700">
    <property type="term" value="F:DNA-binding transcription factor activity"/>
    <property type="evidence" value="ECO:0007669"/>
    <property type="project" value="InterPro"/>
</dbReference>
<dbReference type="PANTHER" id="PTHR30204:SF90">
    <property type="entry name" value="HTH-TYPE TRANSCRIPTIONAL ACTIVATOR MTA"/>
    <property type="match status" value="1"/>
</dbReference>
<dbReference type="PROSITE" id="PS50937">
    <property type="entry name" value="HTH_MERR_2"/>
    <property type="match status" value="1"/>
</dbReference>
<dbReference type="InterPro" id="IPR000551">
    <property type="entry name" value="MerR-type_HTH_dom"/>
</dbReference>
<evidence type="ECO:0000259" key="5">
    <source>
        <dbReference type="PROSITE" id="PS50937"/>
    </source>
</evidence>
<organism evidence="6 7">
    <name type="scientific">Desulfosporosinus meridiei (strain ATCC BAA-275 / DSM 13257 / KCTC 12902 / NCIMB 13706 / S10)</name>
    <dbReference type="NCBI Taxonomy" id="768704"/>
    <lineage>
        <taxon>Bacteria</taxon>
        <taxon>Bacillati</taxon>
        <taxon>Bacillota</taxon>
        <taxon>Clostridia</taxon>
        <taxon>Eubacteriales</taxon>
        <taxon>Desulfitobacteriaceae</taxon>
        <taxon>Desulfosporosinus</taxon>
    </lineage>
</organism>
<gene>
    <name evidence="6" type="ordered locus">Desmer_2841</name>
</gene>
<keyword evidence="7" id="KW-1185">Reference proteome</keyword>
<accession>J7ISA5</accession>
<keyword evidence="1" id="KW-0805">Transcription regulation</keyword>
<dbReference type="CDD" id="cd01106">
    <property type="entry name" value="HTH_TipAL-Mta"/>
    <property type="match status" value="1"/>
</dbReference>